<organism evidence="1 2">
    <name type="scientific">Spiroplasma chrysopicola DF-1</name>
    <dbReference type="NCBI Taxonomy" id="1276227"/>
    <lineage>
        <taxon>Bacteria</taxon>
        <taxon>Bacillati</taxon>
        <taxon>Mycoplasmatota</taxon>
        <taxon>Mollicutes</taxon>
        <taxon>Entomoplasmatales</taxon>
        <taxon>Spiroplasmataceae</taxon>
        <taxon>Spiroplasma</taxon>
    </lineage>
</organism>
<protein>
    <submittedName>
        <fullName evidence="1">Uncharacterized protein</fullName>
    </submittedName>
</protein>
<dbReference type="Proteomes" id="UP000013964">
    <property type="component" value="Chromosome"/>
</dbReference>
<accession>R4U1G8</accession>
<dbReference type="HOGENOM" id="CLU_1712144_0_0_14"/>
<keyword evidence="2" id="KW-1185">Reference proteome</keyword>
<dbReference type="STRING" id="1276227.SCHRY_v1c05690"/>
<sequence>MKSHIFPQSLLKKIFLKYLNNKNFGIAKIDLSTGEYNFEIINSDNDLNIYVNDNDNFYLNLDIKQIKKYEEDWNLIEQPYIEKVSTSAKKIIENSINLSNDSLSKKLNYLLKDKYKIIYNFIRLCIFRSYSKGSKIKIAEVCSNTSKINKKNW</sequence>
<dbReference type="PATRIC" id="fig|1276227.3.peg.572"/>
<proteinExistence type="predicted"/>
<dbReference type="AlphaFoldDB" id="R4U1G8"/>
<reference evidence="1 2" key="1">
    <citation type="journal article" date="2013" name="Genome Biol. Evol.">
        <title>Complete genomes of two dipteran-associated spiroplasmas provided insights into the origin, dynamics, and impacts of viral invasion in spiroplasma.</title>
        <authorList>
            <person name="Ku C."/>
            <person name="Lo W.S."/>
            <person name="Chen L.L."/>
            <person name="Kuo C.H."/>
        </authorList>
    </citation>
    <scope>NUCLEOTIDE SEQUENCE [LARGE SCALE GENOMIC DNA]</scope>
    <source>
        <strain evidence="1 2">DF-1</strain>
    </source>
</reference>
<evidence type="ECO:0000313" key="1">
    <source>
        <dbReference type="EMBL" id="AGM25147.1"/>
    </source>
</evidence>
<dbReference type="RefSeq" id="WP_016338972.1">
    <property type="nucleotide sequence ID" value="NC_021280.1"/>
</dbReference>
<name>R4U1G8_9MOLU</name>
<dbReference type="KEGG" id="scr:SCHRY_v1c05690"/>
<evidence type="ECO:0000313" key="2">
    <source>
        <dbReference type="Proteomes" id="UP000013964"/>
    </source>
</evidence>
<gene>
    <name evidence="1" type="ORF">SCHRY_v1c05690</name>
</gene>
<dbReference type="EMBL" id="CP005077">
    <property type="protein sequence ID" value="AGM25147.1"/>
    <property type="molecule type" value="Genomic_DNA"/>
</dbReference>